<dbReference type="Proteomes" id="UP001501638">
    <property type="component" value="Unassembled WGS sequence"/>
</dbReference>
<reference evidence="2" key="1">
    <citation type="journal article" date="2019" name="Int. J. Syst. Evol. Microbiol.">
        <title>The Global Catalogue of Microorganisms (GCM) 10K type strain sequencing project: providing services to taxonomists for standard genome sequencing and annotation.</title>
        <authorList>
            <consortium name="The Broad Institute Genomics Platform"/>
            <consortium name="The Broad Institute Genome Sequencing Center for Infectious Disease"/>
            <person name="Wu L."/>
            <person name="Ma J."/>
        </authorList>
    </citation>
    <scope>NUCLEOTIDE SEQUENCE [LARGE SCALE GENOMIC DNA]</scope>
    <source>
        <strain evidence="2">JCM 6305</strain>
    </source>
</reference>
<name>A0ABP5XLL4_9ACTN</name>
<organism evidence="1 2">
    <name type="scientific">Streptomyces macrosporus</name>
    <dbReference type="NCBI Taxonomy" id="44032"/>
    <lineage>
        <taxon>Bacteria</taxon>
        <taxon>Bacillati</taxon>
        <taxon>Actinomycetota</taxon>
        <taxon>Actinomycetes</taxon>
        <taxon>Kitasatosporales</taxon>
        <taxon>Streptomycetaceae</taxon>
        <taxon>Streptomyces</taxon>
    </lineage>
</organism>
<evidence type="ECO:0000313" key="1">
    <source>
        <dbReference type="EMBL" id="GAA2457490.1"/>
    </source>
</evidence>
<evidence type="ECO:0000313" key="2">
    <source>
        <dbReference type="Proteomes" id="UP001501638"/>
    </source>
</evidence>
<proteinExistence type="predicted"/>
<protein>
    <submittedName>
        <fullName evidence="1">Uncharacterized protein</fullName>
    </submittedName>
</protein>
<gene>
    <name evidence="1" type="ORF">GCM10010405_47000</name>
</gene>
<accession>A0ABP5XLL4</accession>
<dbReference type="EMBL" id="BAAASZ010000031">
    <property type="protein sequence ID" value="GAA2457490.1"/>
    <property type="molecule type" value="Genomic_DNA"/>
</dbReference>
<comment type="caution">
    <text evidence="1">The sequence shown here is derived from an EMBL/GenBank/DDBJ whole genome shotgun (WGS) entry which is preliminary data.</text>
</comment>
<dbReference type="RefSeq" id="WP_344326817.1">
    <property type="nucleotide sequence ID" value="NZ_BAAASZ010000031.1"/>
</dbReference>
<keyword evidence="2" id="KW-1185">Reference proteome</keyword>
<sequence>MALKFVGIDPETNGGNCPSVWVDEASGDLLFQGWEVTDEATLSEVAARSPIAGHEKVVRLPARMRAIVQEACGDGAADLR</sequence>